<name>A0A951QMW8_9CYAN</name>
<dbReference type="EMBL" id="JAHHGZ010000010">
    <property type="protein sequence ID" value="MBW4667928.1"/>
    <property type="molecule type" value="Genomic_DNA"/>
</dbReference>
<dbReference type="Pfam" id="PF01636">
    <property type="entry name" value="APH"/>
    <property type="match status" value="1"/>
</dbReference>
<dbReference type="InterPro" id="IPR011009">
    <property type="entry name" value="Kinase-like_dom_sf"/>
</dbReference>
<dbReference type="Proteomes" id="UP000729701">
    <property type="component" value="Unassembled WGS sequence"/>
</dbReference>
<protein>
    <submittedName>
        <fullName evidence="3">Aminoglycoside phosphotransferase family protein</fullName>
    </submittedName>
</protein>
<gene>
    <name evidence="3" type="ORF">KME60_10985</name>
</gene>
<evidence type="ECO:0000256" key="1">
    <source>
        <dbReference type="SAM" id="MobiDB-lite"/>
    </source>
</evidence>
<evidence type="ECO:0000313" key="3">
    <source>
        <dbReference type="EMBL" id="MBW4667928.1"/>
    </source>
</evidence>
<dbReference type="AlphaFoldDB" id="A0A951QMW8"/>
<feature type="domain" description="Aminoglycoside phosphotransferase" evidence="2">
    <location>
        <begin position="137"/>
        <end position="245"/>
    </location>
</feature>
<sequence length="300" mass="33345">MCQDSPNQKVSIKSPNDKPNRSILTKRAVDASVSIASSYGINVDDPHVLADAYSVRIHLRPAPIVARVSTITCVLRSPIDSWLAREISITEFLLSQGISVVPPSDMLPPLPHHHDGLSMSFWRYAQPISDVVSSAVVGEMLAELHGVLRDYSGELPFLAPPLNDIPRGLERIERIGNILTKSDLMLLRETYEILLPHVKNNSIDSLQPLHGDAHAHNLIPTAKGLLWNDFEDTCLGSIAWDLINLDSEGRAAYPNAPEATTLEPYRKLRQLHGIVWVYALLPEFPNWLEPAKVMLDELRG</sequence>
<evidence type="ECO:0000313" key="4">
    <source>
        <dbReference type="Proteomes" id="UP000729701"/>
    </source>
</evidence>
<evidence type="ECO:0000259" key="2">
    <source>
        <dbReference type="Pfam" id="PF01636"/>
    </source>
</evidence>
<accession>A0A951QMW8</accession>
<proteinExistence type="predicted"/>
<dbReference type="InterPro" id="IPR002575">
    <property type="entry name" value="Aminoglycoside_PTrfase"/>
</dbReference>
<organism evidence="3 4">
    <name type="scientific">Cyanomargarita calcarea GSE-NOS-MK-12-04C</name>
    <dbReference type="NCBI Taxonomy" id="2839659"/>
    <lineage>
        <taxon>Bacteria</taxon>
        <taxon>Bacillati</taxon>
        <taxon>Cyanobacteriota</taxon>
        <taxon>Cyanophyceae</taxon>
        <taxon>Nostocales</taxon>
        <taxon>Cyanomargaritaceae</taxon>
        <taxon>Cyanomargarita</taxon>
    </lineage>
</organism>
<dbReference type="SUPFAM" id="SSF56112">
    <property type="entry name" value="Protein kinase-like (PK-like)"/>
    <property type="match status" value="1"/>
</dbReference>
<feature type="compositionally biased region" description="Polar residues" evidence="1">
    <location>
        <begin position="1"/>
        <end position="14"/>
    </location>
</feature>
<comment type="caution">
    <text evidence="3">The sequence shown here is derived from an EMBL/GenBank/DDBJ whole genome shotgun (WGS) entry which is preliminary data.</text>
</comment>
<feature type="region of interest" description="Disordered" evidence="1">
    <location>
        <begin position="1"/>
        <end position="21"/>
    </location>
</feature>
<reference evidence="3" key="1">
    <citation type="submission" date="2021-05" db="EMBL/GenBank/DDBJ databases">
        <authorList>
            <person name="Pietrasiak N."/>
            <person name="Ward R."/>
            <person name="Stajich J.E."/>
            <person name="Kurbessoian T."/>
        </authorList>
    </citation>
    <scope>NUCLEOTIDE SEQUENCE</scope>
    <source>
        <strain evidence="3">GSE-NOS-MK-12-04C</strain>
    </source>
</reference>
<reference evidence="3" key="2">
    <citation type="journal article" date="2022" name="Microbiol. Resour. Announc.">
        <title>Metagenome Sequencing to Explore Phylogenomics of Terrestrial Cyanobacteria.</title>
        <authorList>
            <person name="Ward R.D."/>
            <person name="Stajich J.E."/>
            <person name="Johansen J.R."/>
            <person name="Huntemann M."/>
            <person name="Clum A."/>
            <person name="Foster B."/>
            <person name="Foster B."/>
            <person name="Roux S."/>
            <person name="Palaniappan K."/>
            <person name="Varghese N."/>
            <person name="Mukherjee S."/>
            <person name="Reddy T.B.K."/>
            <person name="Daum C."/>
            <person name="Copeland A."/>
            <person name="Chen I.A."/>
            <person name="Ivanova N.N."/>
            <person name="Kyrpides N.C."/>
            <person name="Shapiro N."/>
            <person name="Eloe-Fadrosh E.A."/>
            <person name="Pietrasiak N."/>
        </authorList>
    </citation>
    <scope>NUCLEOTIDE SEQUENCE</scope>
    <source>
        <strain evidence="3">GSE-NOS-MK-12-04C</strain>
    </source>
</reference>
<dbReference type="Gene3D" id="3.90.1200.10">
    <property type="match status" value="1"/>
</dbReference>